<dbReference type="EMBL" id="CAFZ01000457">
    <property type="protein sequence ID" value="CCA75479.1"/>
    <property type="molecule type" value="Genomic_DNA"/>
</dbReference>
<evidence type="ECO:0000313" key="1">
    <source>
        <dbReference type="EMBL" id="CCA75479.1"/>
    </source>
</evidence>
<dbReference type="AlphaFoldDB" id="G4TVY6"/>
<name>G4TVY6_SERID</name>
<protein>
    <submittedName>
        <fullName evidence="1">Uncharacterized protein</fullName>
    </submittedName>
</protein>
<comment type="caution">
    <text evidence="1">The sequence shown here is derived from an EMBL/GenBank/DDBJ whole genome shotgun (WGS) entry which is preliminary data.</text>
</comment>
<gene>
    <name evidence="1" type="ORF">PIIN_09462</name>
</gene>
<keyword evidence="2" id="KW-1185">Reference proteome</keyword>
<accession>G4TVY6</accession>
<organism evidence="1 2">
    <name type="scientific">Serendipita indica (strain DSM 11827)</name>
    <name type="common">Root endophyte fungus</name>
    <name type="synonym">Piriformospora indica</name>
    <dbReference type="NCBI Taxonomy" id="1109443"/>
    <lineage>
        <taxon>Eukaryota</taxon>
        <taxon>Fungi</taxon>
        <taxon>Dikarya</taxon>
        <taxon>Basidiomycota</taxon>
        <taxon>Agaricomycotina</taxon>
        <taxon>Agaricomycetes</taxon>
        <taxon>Sebacinales</taxon>
        <taxon>Serendipitaceae</taxon>
        <taxon>Serendipita</taxon>
    </lineage>
</organism>
<dbReference type="HOGENOM" id="CLU_918655_0_0_1"/>
<dbReference type="Proteomes" id="UP000007148">
    <property type="component" value="Unassembled WGS sequence"/>
</dbReference>
<proteinExistence type="predicted"/>
<reference evidence="1 2" key="1">
    <citation type="journal article" date="2011" name="PLoS Pathog.">
        <title>Endophytic Life Strategies Decoded by Genome and Transcriptome Analyses of the Mutualistic Root Symbiont Piriformospora indica.</title>
        <authorList>
            <person name="Zuccaro A."/>
            <person name="Lahrmann U."/>
            <person name="Guldener U."/>
            <person name="Langen G."/>
            <person name="Pfiffi S."/>
            <person name="Biedenkopf D."/>
            <person name="Wong P."/>
            <person name="Samans B."/>
            <person name="Grimm C."/>
            <person name="Basiewicz M."/>
            <person name="Murat C."/>
            <person name="Martin F."/>
            <person name="Kogel K.H."/>
        </authorList>
    </citation>
    <scope>NUCLEOTIDE SEQUENCE [LARGE SCALE GENOMIC DNA]</scope>
    <source>
        <strain evidence="1 2">DSM 11827</strain>
    </source>
</reference>
<sequence>MRLQGLKNKTRFWSDLVGSVHYSDGYESFVSRSIWQPVESQPWKEYAVPSEIFVESLAWDLSQDLLVIWGGRMDRMGFLVAEAAIHLVSLSTGKPHPRATKPWFDLEGVPEEHVDLLILGDILVHRFPDEDQGGALSVWNWKSGVLLEARAMQVWAVAFISSGTLIYIVGNTADEQDVAVDYHLALRKITEYSTLSPVIQEIRFDISLSSDEYVGSIGFTAPILEVDSFSIPNDLPMSPYIWDEDVESMICIKFYGTSFTYFIRPRALCRQFEAGAGQHTSMTYNSQEDSLQDIILRVLTNEF</sequence>
<dbReference type="InParanoid" id="G4TVY6"/>
<evidence type="ECO:0000313" key="2">
    <source>
        <dbReference type="Proteomes" id="UP000007148"/>
    </source>
</evidence>
<dbReference type="OrthoDB" id="3174109at2759"/>